<dbReference type="InterPro" id="IPR032675">
    <property type="entry name" value="LRR_dom_sf"/>
</dbReference>
<dbReference type="Gene3D" id="3.80.10.10">
    <property type="entry name" value="Ribonuclease Inhibitor"/>
    <property type="match status" value="1"/>
</dbReference>
<keyword evidence="2" id="KW-1185">Reference proteome</keyword>
<dbReference type="Gene3D" id="1.20.1280.50">
    <property type="match status" value="1"/>
</dbReference>
<organism evidence="1 2">
    <name type="scientific">Favolaschia claudopus</name>
    <dbReference type="NCBI Taxonomy" id="2862362"/>
    <lineage>
        <taxon>Eukaryota</taxon>
        <taxon>Fungi</taxon>
        <taxon>Dikarya</taxon>
        <taxon>Basidiomycota</taxon>
        <taxon>Agaricomycotina</taxon>
        <taxon>Agaricomycetes</taxon>
        <taxon>Agaricomycetidae</taxon>
        <taxon>Agaricales</taxon>
        <taxon>Marasmiineae</taxon>
        <taxon>Mycenaceae</taxon>
        <taxon>Favolaschia</taxon>
    </lineage>
</organism>
<accession>A0AAW0D8X3</accession>
<reference evidence="1 2" key="1">
    <citation type="journal article" date="2024" name="J Genomics">
        <title>Draft genome sequencing and assembly of Favolaschia claudopus CIRM-BRFM 2984 isolated from oak limbs.</title>
        <authorList>
            <person name="Navarro D."/>
            <person name="Drula E."/>
            <person name="Chaduli D."/>
            <person name="Cazenave R."/>
            <person name="Ahrendt S."/>
            <person name="Wang J."/>
            <person name="Lipzen A."/>
            <person name="Daum C."/>
            <person name="Barry K."/>
            <person name="Grigoriev I.V."/>
            <person name="Favel A."/>
            <person name="Rosso M.N."/>
            <person name="Martin F."/>
        </authorList>
    </citation>
    <scope>NUCLEOTIDE SEQUENCE [LARGE SCALE GENOMIC DNA]</scope>
    <source>
        <strain evidence="1 2">CIRM-BRFM 2984</strain>
    </source>
</reference>
<dbReference type="SUPFAM" id="SSF52047">
    <property type="entry name" value="RNI-like"/>
    <property type="match status" value="1"/>
</dbReference>
<dbReference type="EMBL" id="JAWWNJ010000009">
    <property type="protein sequence ID" value="KAK7048066.1"/>
    <property type="molecule type" value="Genomic_DNA"/>
</dbReference>
<evidence type="ECO:0000313" key="1">
    <source>
        <dbReference type="EMBL" id="KAK7048066.1"/>
    </source>
</evidence>
<evidence type="ECO:0000313" key="2">
    <source>
        <dbReference type="Proteomes" id="UP001362999"/>
    </source>
</evidence>
<evidence type="ECO:0008006" key="3">
    <source>
        <dbReference type="Google" id="ProtNLM"/>
    </source>
</evidence>
<gene>
    <name evidence="1" type="ORF">R3P38DRAFT_2605743</name>
</gene>
<dbReference type="AlphaFoldDB" id="A0AAW0D8X3"/>
<name>A0AAW0D8X3_9AGAR</name>
<sequence length="466" mass="51674">MSEAIEAFSPIFALPFELLAKIFVLGVGSHSDSELDSYRLQDTYRVLHVCSHWRNVAIQTRQLWTGPLTVSVSLGRRSEAKERAYAEALQGLLARSEPLPISICLRNFRSSSSFVEPNVHIMRALAETSSRWRSLRIRETVPESFIKTLAESGPFSCLEELDLRRVSRHAQLVKLAFALSFSSALRLRKLTIDLECRVPMPWALLSEVHIFATSQHYGNILGVLAQCANLLKASIVLSALSEPPPFRPTDTSLNHLESLSLTFVGESEKFFMPFLVRLSAPALESLSLACETLEDAIWDNLSFTNFQTRSPNITNLDISGNSSPIPSSSLISALTHSPLLTHLRVNDCSINDTFLRALTLREEAGSPPLVPWLYSLSLTGLADVGICISEDVLKRMIESRWGYSDSDALMSDARSGRCLQKVVLGGESAIHGSFRFSEDFMNAMKNLQGSTGPPSSIEFVEEILLR</sequence>
<proteinExistence type="predicted"/>
<protein>
    <recommendedName>
        <fullName evidence="3">F-box domain-containing protein</fullName>
    </recommendedName>
</protein>
<dbReference type="Proteomes" id="UP001362999">
    <property type="component" value="Unassembled WGS sequence"/>
</dbReference>
<comment type="caution">
    <text evidence="1">The sequence shown here is derived from an EMBL/GenBank/DDBJ whole genome shotgun (WGS) entry which is preliminary data.</text>
</comment>